<evidence type="ECO:0000256" key="1">
    <source>
        <dbReference type="ARBA" id="ARBA00022741"/>
    </source>
</evidence>
<keyword evidence="3" id="KW-0472">Membrane</keyword>
<dbReference type="GO" id="GO:0140662">
    <property type="term" value="F:ATP-dependent protein folding chaperone"/>
    <property type="evidence" value="ECO:0007669"/>
    <property type="project" value="InterPro"/>
</dbReference>
<evidence type="ECO:0000256" key="3">
    <source>
        <dbReference type="SAM" id="Phobius"/>
    </source>
</evidence>
<accession>A0A5N5QD43</accession>
<proteinExistence type="predicted"/>
<dbReference type="Pfam" id="PF00012">
    <property type="entry name" value="HSP70"/>
    <property type="match status" value="1"/>
</dbReference>
<evidence type="ECO:0000313" key="5">
    <source>
        <dbReference type="Proteomes" id="UP000383932"/>
    </source>
</evidence>
<feature type="transmembrane region" description="Helical" evidence="3">
    <location>
        <begin position="36"/>
        <end position="54"/>
    </location>
</feature>
<comment type="caution">
    <text evidence="4">The sequence shown here is derived from an EMBL/GenBank/DDBJ whole genome shotgun (WGS) entry which is preliminary data.</text>
</comment>
<dbReference type="InterPro" id="IPR029047">
    <property type="entry name" value="HSP70_peptide-bd_sf"/>
</dbReference>
<sequence length="476" mass="53390">MPTDQWPTRFNSYRLSQRPDAREYPLIMGLQHCQKFCVIMFNLFLFLHFLPFLAATPYPPTMNGLGIYIDDHDRFYVSTRSTSQVDTFIQGYFDVQDSYSLGVLVTESPMTNLKRGKIWSVLASKDDTATRLLKNVFEELQRIVAKQSAGNQYSACVVSAPEKLPELLQELVSSEVKARFGCPDNVRVVRESSVIASALGLETWDLEDSAAVVVVPTGSTYILEEDYGMVLVFDEISPPFSWDKIPDRNFTSFLFIRDDTTEAPPGPKDAHIRYESIEVFARGAAIFAYELAASAHEARFPPEPVSLLPLAISVVLHDQFSHILIPRFSILPQQAQVVLTSVHDNQPTATIQFREGSRARASDNLLLAELVLDGITVGPAGTVRIQVSVEVDRYFGEIVVEAVEPLSGVRAKHVVARGVLPYGTTGVLEAQEKAEMDHRDEDDRLRQNWNEWIPSVSEQLESAVGLFKESHRHEEL</sequence>
<dbReference type="SUPFAM" id="SSF100920">
    <property type="entry name" value="Heat shock protein 70kD (HSP70), peptide-binding domain"/>
    <property type="match status" value="1"/>
</dbReference>
<name>A0A5N5QD43_9AGAM</name>
<dbReference type="GO" id="GO:0005524">
    <property type="term" value="F:ATP binding"/>
    <property type="evidence" value="ECO:0007669"/>
    <property type="project" value="UniProtKB-KW"/>
</dbReference>
<keyword evidence="3" id="KW-0812">Transmembrane</keyword>
<dbReference type="Proteomes" id="UP000383932">
    <property type="component" value="Unassembled WGS sequence"/>
</dbReference>
<dbReference type="InterPro" id="IPR013126">
    <property type="entry name" value="Hsp_70_fam"/>
</dbReference>
<dbReference type="EMBL" id="SSOP01000280">
    <property type="protein sequence ID" value="KAB5589368.1"/>
    <property type="molecule type" value="Genomic_DNA"/>
</dbReference>
<evidence type="ECO:0000256" key="2">
    <source>
        <dbReference type="ARBA" id="ARBA00022840"/>
    </source>
</evidence>
<dbReference type="Gene3D" id="2.60.34.10">
    <property type="entry name" value="Substrate Binding Domain Of DNAk, Chain A, domain 1"/>
    <property type="match status" value="1"/>
</dbReference>
<keyword evidence="3" id="KW-1133">Transmembrane helix</keyword>
<keyword evidence="5" id="KW-1185">Reference proteome</keyword>
<evidence type="ECO:0000313" key="4">
    <source>
        <dbReference type="EMBL" id="KAB5589368.1"/>
    </source>
</evidence>
<dbReference type="AlphaFoldDB" id="A0A5N5QD43"/>
<protein>
    <submittedName>
        <fullName evidence="4">Glucose-regulated protein</fullName>
    </submittedName>
</protein>
<organism evidence="4 5">
    <name type="scientific">Ceratobasidium theobromae</name>
    <dbReference type="NCBI Taxonomy" id="1582974"/>
    <lineage>
        <taxon>Eukaryota</taxon>
        <taxon>Fungi</taxon>
        <taxon>Dikarya</taxon>
        <taxon>Basidiomycota</taxon>
        <taxon>Agaricomycotina</taxon>
        <taxon>Agaricomycetes</taxon>
        <taxon>Cantharellales</taxon>
        <taxon>Ceratobasidiaceae</taxon>
        <taxon>Ceratobasidium</taxon>
    </lineage>
</organism>
<dbReference type="OrthoDB" id="3223107at2759"/>
<reference evidence="4 5" key="1">
    <citation type="journal article" date="2019" name="Fungal Biol. Biotechnol.">
        <title>Draft genome sequence of fastidious pathogen Ceratobasidium theobromae, which causes vascular-streak dieback in Theobroma cacao.</title>
        <authorList>
            <person name="Ali S.S."/>
            <person name="Asman A."/>
            <person name="Shao J."/>
            <person name="Firmansyah A.P."/>
            <person name="Susilo A.W."/>
            <person name="Rosmana A."/>
            <person name="McMahon P."/>
            <person name="Junaid M."/>
            <person name="Guest D."/>
            <person name="Kheng T.Y."/>
            <person name="Meinhardt L.W."/>
            <person name="Bailey B.A."/>
        </authorList>
    </citation>
    <scope>NUCLEOTIDE SEQUENCE [LARGE SCALE GENOMIC DNA]</scope>
    <source>
        <strain evidence="4 5">CT2</strain>
    </source>
</reference>
<gene>
    <name evidence="4" type="ORF">CTheo_7191</name>
</gene>
<keyword evidence="2" id="KW-0067">ATP-binding</keyword>
<keyword evidence="1" id="KW-0547">Nucleotide-binding</keyword>